<accession>A0ABS6U1J1</accession>
<evidence type="ECO:0000313" key="1">
    <source>
        <dbReference type="EMBL" id="MBV7674108.1"/>
    </source>
</evidence>
<organism evidence="1 2">
    <name type="scientific">Streptomyces halstedii</name>
    <dbReference type="NCBI Taxonomy" id="1944"/>
    <lineage>
        <taxon>Bacteria</taxon>
        <taxon>Bacillati</taxon>
        <taxon>Actinomycetota</taxon>
        <taxon>Actinomycetes</taxon>
        <taxon>Kitasatosporales</taxon>
        <taxon>Streptomycetaceae</taxon>
        <taxon>Streptomyces</taxon>
    </lineage>
</organism>
<keyword evidence="2" id="KW-1185">Reference proteome</keyword>
<sequence length="256" mass="28416">MARKPITWYIATPADGIIEKSRAAGTPVNLAATVGEVVDHPQPCTNLWFDESEFSYFRMVKRVGEVLDDTGIWPVTWPVRLWTVEPLGETGNWSQRHYPYRLLSHQIRVLEETDAHPALGPCSRDVLSVIQQEIPGRAVRWAADWDADPEGMSERKWDWEQCGGPTCGSGRWADSLAMAVSRNYRESAAQAWIERLAHNTVDQALADTDASTMARCYAYSRATGCAVAAQHQNRFEPYVLDALRGVGLDSPAAAAA</sequence>
<dbReference type="RefSeq" id="WP_228873827.1">
    <property type="nucleotide sequence ID" value="NZ_JAHUVW010000004.1"/>
</dbReference>
<reference evidence="1 2" key="1">
    <citation type="submission" date="2021-07" db="EMBL/GenBank/DDBJ databases">
        <title>Sequencing Streptomyces halstedii LGO-A4 genome an citrus endophytic actinomycete.</title>
        <authorList>
            <person name="Samborskyy M."/>
            <person name="Scott N."/>
            <person name="Deglau R."/>
            <person name="Dickens S."/>
            <person name="Oliveira L.G."/>
        </authorList>
    </citation>
    <scope>NUCLEOTIDE SEQUENCE [LARGE SCALE GENOMIC DNA]</scope>
    <source>
        <strain evidence="1 2">LGO-A4</strain>
    </source>
</reference>
<gene>
    <name evidence="1" type="ORF">STHAL_32190</name>
</gene>
<dbReference type="Proteomes" id="UP000735541">
    <property type="component" value="Unassembled WGS sequence"/>
</dbReference>
<proteinExistence type="predicted"/>
<name>A0ABS6U1J1_STRHA</name>
<protein>
    <submittedName>
        <fullName evidence="1">Uncharacterized protein</fullName>
    </submittedName>
</protein>
<evidence type="ECO:0000313" key="2">
    <source>
        <dbReference type="Proteomes" id="UP000735541"/>
    </source>
</evidence>
<comment type="caution">
    <text evidence="1">The sequence shown here is derived from an EMBL/GenBank/DDBJ whole genome shotgun (WGS) entry which is preliminary data.</text>
</comment>
<dbReference type="EMBL" id="JAHUVW010000004">
    <property type="protein sequence ID" value="MBV7674108.1"/>
    <property type="molecule type" value="Genomic_DNA"/>
</dbReference>